<dbReference type="AlphaFoldDB" id="A0A254N4M4"/>
<dbReference type="InterPro" id="IPR029068">
    <property type="entry name" value="Glyas_Bleomycin-R_OHBP_Dase"/>
</dbReference>
<proteinExistence type="inferred from homology"/>
<dbReference type="Gene3D" id="3.10.180.10">
    <property type="entry name" value="2,3-Dihydroxybiphenyl 1,2-Dioxygenase, domain 1"/>
    <property type="match status" value="1"/>
</dbReference>
<dbReference type="InterPro" id="IPR037523">
    <property type="entry name" value="VOC_core"/>
</dbReference>
<comment type="caution">
    <text evidence="5">The sequence shown here is derived from an EMBL/GenBank/DDBJ whole genome shotgun (WGS) entry which is preliminary data.</text>
</comment>
<reference evidence="5 6" key="1">
    <citation type="journal article" date="2007" name="Int. J. Syst. Evol. Microbiol.">
        <title>Description of Pelomonas aquatica sp. nov. and Pelomonas puraquae sp. nov., isolated from industrial and haemodialysis water.</title>
        <authorList>
            <person name="Gomila M."/>
            <person name="Bowien B."/>
            <person name="Falsen E."/>
            <person name="Moore E.R."/>
            <person name="Lalucat J."/>
        </authorList>
    </citation>
    <scope>NUCLEOTIDE SEQUENCE [LARGE SCALE GENOMIC DNA]</scope>
    <source>
        <strain evidence="5 6">CCUG 52769</strain>
    </source>
</reference>
<organism evidence="5 6">
    <name type="scientific">Roseateles puraquae</name>
    <dbReference type="NCBI Taxonomy" id="431059"/>
    <lineage>
        <taxon>Bacteria</taxon>
        <taxon>Pseudomonadati</taxon>
        <taxon>Pseudomonadota</taxon>
        <taxon>Betaproteobacteria</taxon>
        <taxon>Burkholderiales</taxon>
        <taxon>Sphaerotilaceae</taxon>
        <taxon>Roseateles</taxon>
    </lineage>
</organism>
<dbReference type="RefSeq" id="WP_088484620.1">
    <property type="nucleotide sequence ID" value="NZ_NISI01000007.1"/>
</dbReference>
<accession>A0A254N4M4</accession>
<dbReference type="Pfam" id="PF19581">
    <property type="entry name" value="Glyoxalase_7"/>
    <property type="match status" value="1"/>
</dbReference>
<feature type="domain" description="VOC" evidence="4">
    <location>
        <begin position="2"/>
        <end position="119"/>
    </location>
</feature>
<dbReference type="OrthoDB" id="9803104at2"/>
<evidence type="ECO:0000313" key="6">
    <source>
        <dbReference type="Proteomes" id="UP000197446"/>
    </source>
</evidence>
<dbReference type="InterPro" id="IPR000335">
    <property type="entry name" value="Bleomycin-R"/>
</dbReference>
<dbReference type="EMBL" id="NISI01000007">
    <property type="protein sequence ID" value="OWR02730.1"/>
    <property type="molecule type" value="Genomic_DNA"/>
</dbReference>
<protein>
    <recommendedName>
        <fullName evidence="2">Bleomycin resistance protein</fullName>
    </recommendedName>
</protein>
<evidence type="ECO:0000313" key="5">
    <source>
        <dbReference type="EMBL" id="OWR02730.1"/>
    </source>
</evidence>
<keyword evidence="6" id="KW-1185">Reference proteome</keyword>
<sequence length="122" mass="13884">MQLSHTTPILRSFDEAKAREFYVQFLGFQVDWDHRFEPGLPLYLQVSRDACVLHLSEHHGDACPGAALRIQVDDIDAFHAELMARAYGFARPVLQDMPWGSRDFTVTDPFGNRLTFTNAIST</sequence>
<dbReference type="GO" id="GO:0051213">
    <property type="term" value="F:dioxygenase activity"/>
    <property type="evidence" value="ECO:0007669"/>
    <property type="project" value="UniProtKB-KW"/>
</dbReference>
<keyword evidence="5" id="KW-0223">Dioxygenase</keyword>
<gene>
    <name evidence="5" type="ORF">CDO81_18040</name>
</gene>
<evidence type="ECO:0000256" key="2">
    <source>
        <dbReference type="ARBA" id="ARBA00021572"/>
    </source>
</evidence>
<comment type="similarity">
    <text evidence="1">Belongs to the bleomycin resistance protein family.</text>
</comment>
<dbReference type="PROSITE" id="PS51819">
    <property type="entry name" value="VOC"/>
    <property type="match status" value="1"/>
</dbReference>
<keyword evidence="3" id="KW-0046">Antibiotic resistance</keyword>
<evidence type="ECO:0000256" key="1">
    <source>
        <dbReference type="ARBA" id="ARBA00011051"/>
    </source>
</evidence>
<name>A0A254N4M4_9BURK</name>
<keyword evidence="5" id="KW-0560">Oxidoreductase</keyword>
<dbReference type="GO" id="GO:0046677">
    <property type="term" value="P:response to antibiotic"/>
    <property type="evidence" value="ECO:0007669"/>
    <property type="project" value="UniProtKB-KW"/>
</dbReference>
<evidence type="ECO:0000259" key="4">
    <source>
        <dbReference type="PROSITE" id="PS51819"/>
    </source>
</evidence>
<dbReference type="SUPFAM" id="SSF54593">
    <property type="entry name" value="Glyoxalase/Bleomycin resistance protein/Dihydroxybiphenyl dioxygenase"/>
    <property type="match status" value="1"/>
</dbReference>
<evidence type="ECO:0000256" key="3">
    <source>
        <dbReference type="ARBA" id="ARBA00023251"/>
    </source>
</evidence>
<dbReference type="CDD" id="cd08349">
    <property type="entry name" value="BLMA_like"/>
    <property type="match status" value="1"/>
</dbReference>
<dbReference type="Proteomes" id="UP000197446">
    <property type="component" value="Unassembled WGS sequence"/>
</dbReference>